<dbReference type="GO" id="GO:0016567">
    <property type="term" value="P:protein ubiquitination"/>
    <property type="evidence" value="ECO:0007669"/>
    <property type="project" value="UniProtKB-UniPathway"/>
</dbReference>
<sequence>MADQRNQRLEFSPLFIGLLGIMLAAIIIMIYHCIAAGWCSRRLTLSRSQRRRGLPSEQEERPSSLENSMAQLMPAYKYTKEGQLLGEGEEPLCAVCLCEFKDGDEVRILPECIHSFHVPCIDMWLFSHSNCPLCRTDTTPPQHPVQSLPDSGGLPPPEVHRLPDFGG</sequence>
<dbReference type="EMBL" id="JABCRI010000011">
    <property type="protein sequence ID" value="KAF8397510.1"/>
    <property type="molecule type" value="Genomic_DNA"/>
</dbReference>
<dbReference type="AlphaFoldDB" id="A0A834Z0Q4"/>
<keyword evidence="5" id="KW-0808">Transferase</keyword>
<evidence type="ECO:0000259" key="16">
    <source>
        <dbReference type="PROSITE" id="PS50089"/>
    </source>
</evidence>
<evidence type="ECO:0000313" key="18">
    <source>
        <dbReference type="Proteomes" id="UP000655225"/>
    </source>
</evidence>
<comment type="catalytic activity">
    <reaction evidence="1">
        <text>S-ubiquitinyl-[E2 ubiquitin-conjugating enzyme]-L-cysteine + [acceptor protein]-L-lysine = [E2 ubiquitin-conjugating enzyme]-L-cysteine + N(6)-ubiquitinyl-[acceptor protein]-L-lysine.</text>
        <dbReference type="EC" id="2.3.2.27"/>
    </reaction>
</comment>
<comment type="subcellular location">
    <subcellularLocation>
        <location evidence="2">Membrane</location>
        <topology evidence="2">Single-pass membrane protein</topology>
    </subcellularLocation>
</comment>
<keyword evidence="10" id="KW-0862">Zinc</keyword>
<feature type="compositionally biased region" description="Basic and acidic residues" evidence="14">
    <location>
        <begin position="158"/>
        <end position="167"/>
    </location>
</feature>
<reference evidence="17 18" key="1">
    <citation type="submission" date="2020-04" db="EMBL/GenBank/DDBJ databases">
        <title>Plant Genome Project.</title>
        <authorList>
            <person name="Zhang R.-G."/>
        </authorList>
    </citation>
    <scope>NUCLEOTIDE SEQUENCE [LARGE SCALE GENOMIC DNA]</scope>
    <source>
        <strain evidence="17">YNK0</strain>
        <tissue evidence="17">Leaf</tissue>
    </source>
</reference>
<evidence type="ECO:0000256" key="10">
    <source>
        <dbReference type="ARBA" id="ARBA00022833"/>
    </source>
</evidence>
<keyword evidence="11 15" id="KW-1133">Transmembrane helix</keyword>
<dbReference type="Pfam" id="PF13639">
    <property type="entry name" value="zf-RING_2"/>
    <property type="match status" value="1"/>
</dbReference>
<evidence type="ECO:0000256" key="6">
    <source>
        <dbReference type="ARBA" id="ARBA00022692"/>
    </source>
</evidence>
<keyword evidence="6 15" id="KW-0812">Transmembrane</keyword>
<keyword evidence="8 13" id="KW-0863">Zinc-finger</keyword>
<keyword evidence="9" id="KW-0833">Ubl conjugation pathway</keyword>
<dbReference type="InterPro" id="IPR044600">
    <property type="entry name" value="ATL1/ATL16-like"/>
</dbReference>
<organism evidence="17 18">
    <name type="scientific">Tetracentron sinense</name>
    <name type="common">Spur-leaf</name>
    <dbReference type="NCBI Taxonomy" id="13715"/>
    <lineage>
        <taxon>Eukaryota</taxon>
        <taxon>Viridiplantae</taxon>
        <taxon>Streptophyta</taxon>
        <taxon>Embryophyta</taxon>
        <taxon>Tracheophyta</taxon>
        <taxon>Spermatophyta</taxon>
        <taxon>Magnoliopsida</taxon>
        <taxon>Trochodendrales</taxon>
        <taxon>Trochodendraceae</taxon>
        <taxon>Tetracentron</taxon>
    </lineage>
</organism>
<feature type="domain" description="RING-type" evidence="16">
    <location>
        <begin position="93"/>
        <end position="135"/>
    </location>
</feature>
<dbReference type="Gene3D" id="3.30.40.10">
    <property type="entry name" value="Zinc/RING finger domain, C3HC4 (zinc finger)"/>
    <property type="match status" value="1"/>
</dbReference>
<evidence type="ECO:0000256" key="7">
    <source>
        <dbReference type="ARBA" id="ARBA00022723"/>
    </source>
</evidence>
<feature type="transmembrane region" description="Helical" evidence="15">
    <location>
        <begin position="14"/>
        <end position="40"/>
    </location>
</feature>
<comment type="pathway">
    <text evidence="3">Protein modification; protein ubiquitination.</text>
</comment>
<evidence type="ECO:0000256" key="9">
    <source>
        <dbReference type="ARBA" id="ARBA00022786"/>
    </source>
</evidence>
<evidence type="ECO:0000256" key="3">
    <source>
        <dbReference type="ARBA" id="ARBA00004906"/>
    </source>
</evidence>
<dbReference type="GO" id="GO:0016020">
    <property type="term" value="C:membrane"/>
    <property type="evidence" value="ECO:0007669"/>
    <property type="project" value="UniProtKB-SubCell"/>
</dbReference>
<protein>
    <recommendedName>
        <fullName evidence="4">RING-type E3 ubiquitin transferase</fullName>
        <ecNumber evidence="4">2.3.2.27</ecNumber>
    </recommendedName>
</protein>
<dbReference type="CDD" id="cd16461">
    <property type="entry name" value="RING-H2_EL5-like"/>
    <property type="match status" value="1"/>
</dbReference>
<dbReference type="SMART" id="SM00184">
    <property type="entry name" value="RING"/>
    <property type="match status" value="1"/>
</dbReference>
<dbReference type="SUPFAM" id="SSF57850">
    <property type="entry name" value="RING/U-box"/>
    <property type="match status" value="1"/>
</dbReference>
<dbReference type="EC" id="2.3.2.27" evidence="4"/>
<evidence type="ECO:0000256" key="11">
    <source>
        <dbReference type="ARBA" id="ARBA00022989"/>
    </source>
</evidence>
<evidence type="ECO:0000256" key="14">
    <source>
        <dbReference type="SAM" id="MobiDB-lite"/>
    </source>
</evidence>
<evidence type="ECO:0000256" key="15">
    <source>
        <dbReference type="SAM" id="Phobius"/>
    </source>
</evidence>
<evidence type="ECO:0000256" key="5">
    <source>
        <dbReference type="ARBA" id="ARBA00022679"/>
    </source>
</evidence>
<dbReference type="Proteomes" id="UP000655225">
    <property type="component" value="Unassembled WGS sequence"/>
</dbReference>
<dbReference type="PANTHER" id="PTHR46913:SF1">
    <property type="entry name" value="RING-H2 FINGER PROTEIN ATL16"/>
    <property type="match status" value="1"/>
</dbReference>
<dbReference type="PANTHER" id="PTHR46913">
    <property type="entry name" value="RING-H2 FINGER PROTEIN ATL16"/>
    <property type="match status" value="1"/>
</dbReference>
<evidence type="ECO:0000256" key="4">
    <source>
        <dbReference type="ARBA" id="ARBA00012483"/>
    </source>
</evidence>
<keyword evidence="18" id="KW-1185">Reference proteome</keyword>
<evidence type="ECO:0000256" key="2">
    <source>
        <dbReference type="ARBA" id="ARBA00004167"/>
    </source>
</evidence>
<evidence type="ECO:0000256" key="8">
    <source>
        <dbReference type="ARBA" id="ARBA00022771"/>
    </source>
</evidence>
<dbReference type="OMA" id="WSEPTCA"/>
<dbReference type="InterPro" id="IPR001841">
    <property type="entry name" value="Znf_RING"/>
</dbReference>
<keyword evidence="12 15" id="KW-0472">Membrane</keyword>
<dbReference type="UniPathway" id="UPA00143"/>
<evidence type="ECO:0000256" key="13">
    <source>
        <dbReference type="PROSITE-ProRule" id="PRU00175"/>
    </source>
</evidence>
<dbReference type="PROSITE" id="PS50089">
    <property type="entry name" value="ZF_RING_2"/>
    <property type="match status" value="1"/>
</dbReference>
<feature type="region of interest" description="Disordered" evidence="14">
    <location>
        <begin position="140"/>
        <end position="167"/>
    </location>
</feature>
<accession>A0A834Z0Q4</accession>
<gene>
    <name evidence="17" type="ORF">HHK36_016427</name>
</gene>
<comment type="caution">
    <text evidence="17">The sequence shown here is derived from an EMBL/GenBank/DDBJ whole genome shotgun (WGS) entry which is preliminary data.</text>
</comment>
<evidence type="ECO:0000256" key="12">
    <source>
        <dbReference type="ARBA" id="ARBA00023136"/>
    </source>
</evidence>
<name>A0A834Z0Q4_TETSI</name>
<keyword evidence="7" id="KW-0479">Metal-binding</keyword>
<proteinExistence type="predicted"/>
<dbReference type="GO" id="GO:0061630">
    <property type="term" value="F:ubiquitin protein ligase activity"/>
    <property type="evidence" value="ECO:0007669"/>
    <property type="project" value="UniProtKB-EC"/>
</dbReference>
<dbReference type="InterPro" id="IPR013083">
    <property type="entry name" value="Znf_RING/FYVE/PHD"/>
</dbReference>
<dbReference type="GO" id="GO:0008270">
    <property type="term" value="F:zinc ion binding"/>
    <property type="evidence" value="ECO:0007669"/>
    <property type="project" value="UniProtKB-KW"/>
</dbReference>
<dbReference type="OrthoDB" id="8062037at2759"/>
<evidence type="ECO:0000313" key="17">
    <source>
        <dbReference type="EMBL" id="KAF8397510.1"/>
    </source>
</evidence>
<feature type="compositionally biased region" description="Polar residues" evidence="14">
    <location>
        <begin position="140"/>
        <end position="149"/>
    </location>
</feature>
<evidence type="ECO:0000256" key="1">
    <source>
        <dbReference type="ARBA" id="ARBA00000900"/>
    </source>
</evidence>